<dbReference type="Pfam" id="PF00072">
    <property type="entry name" value="Response_reg"/>
    <property type="match status" value="1"/>
</dbReference>
<evidence type="ECO:0000256" key="1">
    <source>
        <dbReference type="ARBA" id="ARBA00022553"/>
    </source>
</evidence>
<evidence type="ECO:0000313" key="5">
    <source>
        <dbReference type="Proteomes" id="UP000326202"/>
    </source>
</evidence>
<dbReference type="CDD" id="cd00156">
    <property type="entry name" value="REC"/>
    <property type="match status" value="1"/>
</dbReference>
<keyword evidence="5" id="KW-1185">Reference proteome</keyword>
<dbReference type="SMART" id="SM00448">
    <property type="entry name" value="REC"/>
    <property type="match status" value="1"/>
</dbReference>
<dbReference type="InterPro" id="IPR011006">
    <property type="entry name" value="CheY-like_superfamily"/>
</dbReference>
<feature type="modified residue" description="4-aspartylphosphate" evidence="2">
    <location>
        <position position="48"/>
    </location>
</feature>
<evidence type="ECO:0000313" key="4">
    <source>
        <dbReference type="EMBL" id="QEX15108.1"/>
    </source>
</evidence>
<dbReference type="PANTHER" id="PTHR44591">
    <property type="entry name" value="STRESS RESPONSE REGULATOR PROTEIN 1"/>
    <property type="match status" value="1"/>
</dbReference>
<keyword evidence="1 2" id="KW-0597">Phosphoprotein</keyword>
<organism evidence="4 5">
    <name type="scientific">Hypericibacter terrae</name>
    <dbReference type="NCBI Taxonomy" id="2602015"/>
    <lineage>
        <taxon>Bacteria</taxon>
        <taxon>Pseudomonadati</taxon>
        <taxon>Pseudomonadota</taxon>
        <taxon>Alphaproteobacteria</taxon>
        <taxon>Rhodospirillales</taxon>
        <taxon>Dongiaceae</taxon>
        <taxon>Hypericibacter</taxon>
    </lineage>
</organism>
<protein>
    <recommendedName>
        <fullName evidence="3">Response regulatory domain-containing protein</fullName>
    </recommendedName>
</protein>
<feature type="domain" description="Response regulatory" evidence="3">
    <location>
        <begin position="1"/>
        <end position="118"/>
    </location>
</feature>
<dbReference type="AlphaFoldDB" id="A0A5J6MCM9"/>
<dbReference type="EMBL" id="CP042906">
    <property type="protein sequence ID" value="QEX15108.1"/>
    <property type="molecule type" value="Genomic_DNA"/>
</dbReference>
<sequence length="119" mass="12820">MVVDDEPRFAAFVREAAEGAGMQVETAGNGEEAKAVYRRFDPDVIVLDVVMPVMDGVEFVQWLGEEGCRARLVVVTGYNPHYGRLAEKLGQAKGIGSVTVLNKPVRLHQLLVAIGVPAG</sequence>
<evidence type="ECO:0000256" key="2">
    <source>
        <dbReference type="PROSITE-ProRule" id="PRU00169"/>
    </source>
</evidence>
<dbReference type="InterPro" id="IPR001789">
    <property type="entry name" value="Sig_transdc_resp-reg_receiver"/>
</dbReference>
<dbReference type="Gene3D" id="3.40.50.2300">
    <property type="match status" value="1"/>
</dbReference>
<dbReference type="KEGG" id="htq:FRZ44_03880"/>
<proteinExistence type="predicted"/>
<name>A0A5J6MCM9_9PROT</name>
<accession>A0A5J6MCM9</accession>
<gene>
    <name evidence="4" type="ORF">FRZ44_03880</name>
</gene>
<reference evidence="4 5" key="1">
    <citation type="submission" date="2019-08" db="EMBL/GenBank/DDBJ databases">
        <title>Hyperibacter terrae gen. nov., sp. nov. and Hyperibacter viscosus sp. nov., two new members in the family Rhodospirillaceae isolated from the rhizosphere of Hypericum perforatum.</title>
        <authorList>
            <person name="Noviana Z."/>
        </authorList>
    </citation>
    <scope>NUCLEOTIDE SEQUENCE [LARGE SCALE GENOMIC DNA]</scope>
    <source>
        <strain evidence="4 5">R5913</strain>
    </source>
</reference>
<dbReference type="PANTHER" id="PTHR44591:SF3">
    <property type="entry name" value="RESPONSE REGULATORY DOMAIN-CONTAINING PROTEIN"/>
    <property type="match status" value="1"/>
</dbReference>
<dbReference type="GO" id="GO:0000160">
    <property type="term" value="P:phosphorelay signal transduction system"/>
    <property type="evidence" value="ECO:0007669"/>
    <property type="project" value="InterPro"/>
</dbReference>
<dbReference type="InterPro" id="IPR050595">
    <property type="entry name" value="Bact_response_regulator"/>
</dbReference>
<evidence type="ECO:0000259" key="3">
    <source>
        <dbReference type="PROSITE" id="PS50110"/>
    </source>
</evidence>
<dbReference type="SUPFAM" id="SSF52172">
    <property type="entry name" value="CheY-like"/>
    <property type="match status" value="1"/>
</dbReference>
<dbReference type="PROSITE" id="PS50110">
    <property type="entry name" value="RESPONSE_REGULATORY"/>
    <property type="match status" value="1"/>
</dbReference>
<dbReference type="Proteomes" id="UP000326202">
    <property type="component" value="Chromosome"/>
</dbReference>